<evidence type="ECO:0000313" key="9">
    <source>
        <dbReference type="EMBL" id="GAI98643.1"/>
    </source>
</evidence>
<feature type="transmembrane region" description="Helical" evidence="7">
    <location>
        <begin position="53"/>
        <end position="78"/>
    </location>
</feature>
<feature type="domain" description="ABC transmembrane type-1" evidence="8">
    <location>
        <begin position="53"/>
        <end position="111"/>
    </location>
</feature>
<accession>X1T0D0</accession>
<evidence type="ECO:0000256" key="4">
    <source>
        <dbReference type="ARBA" id="ARBA00022692"/>
    </source>
</evidence>
<dbReference type="PANTHER" id="PTHR43005:SF1">
    <property type="entry name" value="SPERMIDINE_PUTRESCINE TRANSPORT SYSTEM PERMEASE PROTEIN"/>
    <property type="match status" value="1"/>
</dbReference>
<dbReference type="PROSITE" id="PS50928">
    <property type="entry name" value="ABC_TM1"/>
    <property type="match status" value="1"/>
</dbReference>
<evidence type="ECO:0000259" key="8">
    <source>
        <dbReference type="PROSITE" id="PS50928"/>
    </source>
</evidence>
<evidence type="ECO:0000256" key="1">
    <source>
        <dbReference type="ARBA" id="ARBA00004651"/>
    </source>
</evidence>
<dbReference type="AlphaFoldDB" id="X1T0D0"/>
<dbReference type="GO" id="GO:0005886">
    <property type="term" value="C:plasma membrane"/>
    <property type="evidence" value="ECO:0007669"/>
    <property type="project" value="UniProtKB-SubCell"/>
</dbReference>
<comment type="caution">
    <text evidence="9">The sequence shown here is derived from an EMBL/GenBank/DDBJ whole genome shotgun (WGS) entry which is preliminary data.</text>
</comment>
<evidence type="ECO:0000256" key="6">
    <source>
        <dbReference type="ARBA" id="ARBA00023136"/>
    </source>
</evidence>
<reference evidence="9" key="1">
    <citation type="journal article" date="2014" name="Front. Microbiol.">
        <title>High frequency of phylogenetically diverse reductive dehalogenase-homologous genes in deep subseafloor sedimentary metagenomes.</title>
        <authorList>
            <person name="Kawai M."/>
            <person name="Futagami T."/>
            <person name="Toyoda A."/>
            <person name="Takaki Y."/>
            <person name="Nishi S."/>
            <person name="Hori S."/>
            <person name="Arai W."/>
            <person name="Tsubouchi T."/>
            <person name="Morono Y."/>
            <person name="Uchiyama I."/>
            <person name="Ito T."/>
            <person name="Fujiyama A."/>
            <person name="Inagaki F."/>
            <person name="Takami H."/>
        </authorList>
    </citation>
    <scope>NUCLEOTIDE SEQUENCE</scope>
    <source>
        <strain evidence="9">Expedition CK06-06</strain>
    </source>
</reference>
<feature type="transmembrane region" description="Helical" evidence="7">
    <location>
        <begin position="90"/>
        <end position="110"/>
    </location>
</feature>
<evidence type="ECO:0000256" key="3">
    <source>
        <dbReference type="ARBA" id="ARBA00022475"/>
    </source>
</evidence>
<keyword evidence="6 7" id="KW-0472">Membrane</keyword>
<keyword evidence="3" id="KW-1003">Cell membrane</keyword>
<dbReference type="SUPFAM" id="SSF161098">
    <property type="entry name" value="MetI-like"/>
    <property type="match status" value="1"/>
</dbReference>
<name>X1T0D0_9ZZZZ</name>
<dbReference type="PANTHER" id="PTHR43005">
    <property type="entry name" value="BLR7065 PROTEIN"/>
    <property type="match status" value="1"/>
</dbReference>
<proteinExistence type="predicted"/>
<dbReference type="Gene3D" id="1.10.3720.10">
    <property type="entry name" value="MetI-like"/>
    <property type="match status" value="1"/>
</dbReference>
<evidence type="ECO:0000256" key="7">
    <source>
        <dbReference type="SAM" id="Phobius"/>
    </source>
</evidence>
<keyword evidence="4 7" id="KW-0812">Transmembrane</keyword>
<evidence type="ECO:0000256" key="2">
    <source>
        <dbReference type="ARBA" id="ARBA00022448"/>
    </source>
</evidence>
<dbReference type="GO" id="GO:0055085">
    <property type="term" value="P:transmembrane transport"/>
    <property type="evidence" value="ECO:0007669"/>
    <property type="project" value="InterPro"/>
</dbReference>
<sequence>MMLTPAVVVLILVTVFPLGYLFWTSLHKWEFGAAEKVFILFGNFVKMAHDTRFWNSVLLALSLIGMAVGLQIGIGLIVSERLYRPFKGKNIVRMLLLLPMVSPPVVVGVMW</sequence>
<keyword evidence="2" id="KW-0813">Transport</keyword>
<gene>
    <name evidence="9" type="ORF">S12H4_41122</name>
</gene>
<feature type="non-terminal residue" evidence="9">
    <location>
        <position position="111"/>
    </location>
</feature>
<dbReference type="InterPro" id="IPR000515">
    <property type="entry name" value="MetI-like"/>
</dbReference>
<dbReference type="EMBL" id="BARW01025024">
    <property type="protein sequence ID" value="GAI98643.1"/>
    <property type="molecule type" value="Genomic_DNA"/>
</dbReference>
<protein>
    <recommendedName>
        <fullName evidence="8">ABC transmembrane type-1 domain-containing protein</fullName>
    </recommendedName>
</protein>
<organism evidence="9">
    <name type="scientific">marine sediment metagenome</name>
    <dbReference type="NCBI Taxonomy" id="412755"/>
    <lineage>
        <taxon>unclassified sequences</taxon>
        <taxon>metagenomes</taxon>
        <taxon>ecological metagenomes</taxon>
    </lineage>
</organism>
<keyword evidence="5 7" id="KW-1133">Transmembrane helix</keyword>
<evidence type="ECO:0000256" key="5">
    <source>
        <dbReference type="ARBA" id="ARBA00022989"/>
    </source>
</evidence>
<dbReference type="InterPro" id="IPR035906">
    <property type="entry name" value="MetI-like_sf"/>
</dbReference>
<comment type="subcellular location">
    <subcellularLocation>
        <location evidence="1">Cell membrane</location>
        <topology evidence="1">Multi-pass membrane protein</topology>
    </subcellularLocation>
</comment>